<dbReference type="PANTHER" id="PTHR11748:SF119">
    <property type="entry name" value="D-2-HYDROXYGLUTARATE DEHYDROGENASE"/>
    <property type="match status" value="1"/>
</dbReference>
<dbReference type="RefSeq" id="WP_030107825.1">
    <property type="nucleotide sequence ID" value="NZ_BAAABQ010000070.1"/>
</dbReference>
<dbReference type="InterPro" id="IPR006094">
    <property type="entry name" value="Oxid_FAD_bind_N"/>
</dbReference>
<dbReference type="EMBL" id="JACJID010000007">
    <property type="protein sequence ID" value="MBA8930736.1"/>
    <property type="molecule type" value="Genomic_DNA"/>
</dbReference>
<dbReference type="Proteomes" id="UP000517916">
    <property type="component" value="Unassembled WGS sequence"/>
</dbReference>
<accession>A0ABR6BUZ0</accession>
<organism evidence="2 3">
    <name type="scientific">Kutzneria viridogrisea</name>
    <dbReference type="NCBI Taxonomy" id="47990"/>
    <lineage>
        <taxon>Bacteria</taxon>
        <taxon>Bacillati</taxon>
        <taxon>Actinomycetota</taxon>
        <taxon>Actinomycetes</taxon>
        <taxon>Pseudonocardiales</taxon>
        <taxon>Pseudonocardiaceae</taxon>
        <taxon>Kutzneria</taxon>
    </lineage>
</organism>
<evidence type="ECO:0000313" key="3">
    <source>
        <dbReference type="Proteomes" id="UP000517916"/>
    </source>
</evidence>
<dbReference type="Gene3D" id="3.30.465.10">
    <property type="match status" value="1"/>
</dbReference>
<evidence type="ECO:0000313" key="2">
    <source>
        <dbReference type="EMBL" id="MBA8930736.1"/>
    </source>
</evidence>
<dbReference type="InterPro" id="IPR016166">
    <property type="entry name" value="FAD-bd_PCMH"/>
</dbReference>
<dbReference type="SUPFAM" id="SSF56176">
    <property type="entry name" value="FAD-binding/transporter-associated domain-like"/>
    <property type="match status" value="1"/>
</dbReference>
<dbReference type="PROSITE" id="PS51387">
    <property type="entry name" value="FAD_PCMH"/>
    <property type="match status" value="1"/>
</dbReference>
<feature type="domain" description="FAD-binding PCMH-type" evidence="1">
    <location>
        <begin position="53"/>
        <end position="224"/>
    </location>
</feature>
<comment type="caution">
    <text evidence="2">The sequence shown here is derived from an EMBL/GenBank/DDBJ whole genome shotgun (WGS) entry which is preliminary data.</text>
</comment>
<dbReference type="Pfam" id="PF01565">
    <property type="entry name" value="FAD_binding_4"/>
    <property type="match status" value="1"/>
</dbReference>
<protein>
    <submittedName>
        <fullName evidence="2">FAD/FMN-containing dehydrogenase</fullName>
    </submittedName>
</protein>
<keyword evidence="3" id="KW-1185">Reference proteome</keyword>
<dbReference type="InterPro" id="IPR036318">
    <property type="entry name" value="FAD-bd_PCMH-like_sf"/>
</dbReference>
<name>A0ABR6BUZ0_9PSEU</name>
<dbReference type="InterPro" id="IPR016169">
    <property type="entry name" value="FAD-bd_PCMH_sub2"/>
</dbReference>
<evidence type="ECO:0000259" key="1">
    <source>
        <dbReference type="PROSITE" id="PS51387"/>
    </source>
</evidence>
<dbReference type="PANTHER" id="PTHR11748">
    <property type="entry name" value="D-LACTATE DEHYDROGENASE"/>
    <property type="match status" value="1"/>
</dbReference>
<gene>
    <name evidence="2" type="ORF">BC739_007983</name>
</gene>
<reference evidence="2 3" key="1">
    <citation type="submission" date="2020-08" db="EMBL/GenBank/DDBJ databases">
        <title>Genomic Encyclopedia of Archaeal and Bacterial Type Strains, Phase II (KMG-II): from individual species to whole genera.</title>
        <authorList>
            <person name="Goeker M."/>
        </authorList>
    </citation>
    <scope>NUCLEOTIDE SEQUENCE [LARGE SCALE GENOMIC DNA]</scope>
    <source>
        <strain evidence="2 3">DSM 43850</strain>
    </source>
</reference>
<proteinExistence type="predicted"/>
<sequence>MTEEAVRTSSALTALVADLTSALGAEAVTEEPAARKVASTDWAHMSPILAARLPAGLADVVAYPADPEQIATAVHLAHQHGIPVTPRGQGTGNYGQGIPLCDGLVVDTSRCNRVLEVGEGWVHAEAGTSFVAIESAARKQDQEIAILPSTVGSAIGGFLAGGSGGTGSIENGFIWDDYVSELRIAACTDRPELVTVRGADCRPHLHAYGVTGVIATATVRLVPRRDWIGLLASFGDEASAVAAGRELMRLDPLPRILSVDEPAVVATFPADPAIPLGRFSVRAVIDRPTETAARAAVTAHGGVVEDVRGNGAAYLASLSFNHITHRARKARPELCHLQIAGDAMITRGEELRALLPDTMVHLDGFTMDRAEGPTFAGMLLCRFESAEKLYAGIERMRELGVQVDDPHTWLLGGDLTATRAAARRFDPAGLLNPGKLPSE</sequence>